<dbReference type="Proteomes" id="UP001295423">
    <property type="component" value="Unassembled WGS sequence"/>
</dbReference>
<evidence type="ECO:0000256" key="1">
    <source>
        <dbReference type="SAM" id="MobiDB-lite"/>
    </source>
</evidence>
<keyword evidence="2" id="KW-0812">Transmembrane</keyword>
<feature type="compositionally biased region" description="Low complexity" evidence="1">
    <location>
        <begin position="85"/>
        <end position="132"/>
    </location>
</feature>
<name>A0AAD2G3R9_9STRA</name>
<feature type="region of interest" description="Disordered" evidence="1">
    <location>
        <begin position="1"/>
        <end position="22"/>
    </location>
</feature>
<evidence type="ECO:0000313" key="4">
    <source>
        <dbReference type="Proteomes" id="UP001295423"/>
    </source>
</evidence>
<accession>A0AAD2G3R9</accession>
<keyword evidence="2" id="KW-0472">Membrane</keyword>
<feature type="region of interest" description="Disordered" evidence="1">
    <location>
        <begin position="77"/>
        <end position="132"/>
    </location>
</feature>
<keyword evidence="2" id="KW-1133">Transmembrane helix</keyword>
<proteinExistence type="predicted"/>
<protein>
    <submittedName>
        <fullName evidence="3">Uncharacterized protein</fullName>
    </submittedName>
</protein>
<keyword evidence="4" id="KW-1185">Reference proteome</keyword>
<organism evidence="3 4">
    <name type="scientific">Cylindrotheca closterium</name>
    <dbReference type="NCBI Taxonomy" id="2856"/>
    <lineage>
        <taxon>Eukaryota</taxon>
        <taxon>Sar</taxon>
        <taxon>Stramenopiles</taxon>
        <taxon>Ochrophyta</taxon>
        <taxon>Bacillariophyta</taxon>
        <taxon>Bacillariophyceae</taxon>
        <taxon>Bacillariophycidae</taxon>
        <taxon>Bacillariales</taxon>
        <taxon>Bacillariaceae</taxon>
        <taxon>Cylindrotheca</taxon>
    </lineage>
</organism>
<gene>
    <name evidence="3" type="ORF">CYCCA115_LOCUS19331</name>
</gene>
<feature type="transmembrane region" description="Helical" evidence="2">
    <location>
        <begin position="46"/>
        <end position="64"/>
    </location>
</feature>
<evidence type="ECO:0000256" key="2">
    <source>
        <dbReference type="SAM" id="Phobius"/>
    </source>
</evidence>
<dbReference type="AlphaFoldDB" id="A0AAD2G3R9"/>
<sequence length="169" mass="17849">MPSYGAVDTQRSEDAETNAADNSFEEMDMRFLKEQKVSQDARRRKVISALVPILVALVIILLFAKISLGAIGPAHDPKYPTEYGSKAAPAPSPKSSTPTGEEPSSVSAFPPASSYSSSSNTTAKNKNMNTTSTSITTTASCSENRPCYQLGLTGQCCPTGEGVMLGCCQ</sequence>
<comment type="caution">
    <text evidence="3">The sequence shown here is derived from an EMBL/GenBank/DDBJ whole genome shotgun (WGS) entry which is preliminary data.</text>
</comment>
<reference evidence="3" key="1">
    <citation type="submission" date="2023-08" db="EMBL/GenBank/DDBJ databases">
        <authorList>
            <person name="Audoor S."/>
            <person name="Bilcke G."/>
        </authorList>
    </citation>
    <scope>NUCLEOTIDE SEQUENCE</scope>
</reference>
<dbReference type="EMBL" id="CAKOGP040002091">
    <property type="protein sequence ID" value="CAJ1961707.1"/>
    <property type="molecule type" value="Genomic_DNA"/>
</dbReference>
<evidence type="ECO:0000313" key="3">
    <source>
        <dbReference type="EMBL" id="CAJ1961707.1"/>
    </source>
</evidence>